<dbReference type="AlphaFoldDB" id="A0A075GRS8"/>
<sequence length="413" mass="46414">MEFDVFFSISQTPDSTGYCPDEQTMLANYFEQLEVADEAGYGVAWIAQAHLSTETQKGNRNPVIPHWEGEVGLCTDFFQLSQLSFHRTKRIEVGSAVLSILANGGPVATAERIGNSCALRQANGDDRRLHVGFSAGRFQFMASPYGVVPRDAIEEAAWPALRGQIFWEAAEIMLRLVNGEAFSSDAVRKTVLTRNNFRSDEDWGAVQQAAQEVRGLGELPEEVEIDNRYWFEDIKCIPQDWDRGLLNLVLGSHEPALQVEVNKWRPVQVFNLSITAPEVIDATHERMAEAYHPDGGEWKRNMMPRTVMVFLNDEPGLTPEQQSAAAHEDSQATLVSYWRALEGTLDPAKVEKASHNAVIGNAEEVAAQISERFHPQDRLMLWFDFFRHDSARVCRDMAAFMEKVAPLVNRGDE</sequence>
<proteinExistence type="predicted"/>
<accession>A0A075GRS8</accession>
<organism evidence="1">
    <name type="scientific">uncultured marine group II/III euryarchaeote KM3_174_A11</name>
    <dbReference type="NCBI Taxonomy" id="1457931"/>
    <lineage>
        <taxon>Archaea</taxon>
        <taxon>Methanobacteriati</taxon>
        <taxon>Methanobacteriota</taxon>
        <taxon>environmental samples</taxon>
    </lineage>
</organism>
<evidence type="ECO:0000313" key="1">
    <source>
        <dbReference type="EMBL" id="AIF04413.1"/>
    </source>
</evidence>
<reference evidence="1" key="1">
    <citation type="journal article" date="2014" name="Genome Biol. Evol.">
        <title>Pangenome evidence for extensive interdomain horizontal transfer affecting lineage core and shell genes in uncultured planktonic thaumarchaeota and euryarchaeota.</title>
        <authorList>
            <person name="Deschamps P."/>
            <person name="Zivanovic Y."/>
            <person name="Moreira D."/>
            <person name="Rodriguez-Valera F."/>
            <person name="Lopez-Garcia P."/>
        </authorList>
    </citation>
    <scope>NUCLEOTIDE SEQUENCE</scope>
</reference>
<dbReference type="InterPro" id="IPR036661">
    <property type="entry name" value="Luciferase-like_sf"/>
</dbReference>
<dbReference type="EMBL" id="KF900707">
    <property type="protein sequence ID" value="AIF04413.1"/>
    <property type="molecule type" value="Genomic_DNA"/>
</dbReference>
<dbReference type="Gene3D" id="3.20.20.30">
    <property type="entry name" value="Luciferase-like domain"/>
    <property type="match status" value="1"/>
</dbReference>
<name>A0A075GRS8_9EURY</name>
<dbReference type="GO" id="GO:0016705">
    <property type="term" value="F:oxidoreductase activity, acting on paired donors, with incorporation or reduction of molecular oxygen"/>
    <property type="evidence" value="ECO:0007669"/>
    <property type="project" value="InterPro"/>
</dbReference>
<protein>
    <submittedName>
        <fullName evidence="1">Bacterial luciferase domain-containing protein</fullName>
    </submittedName>
</protein>
<dbReference type="SUPFAM" id="SSF51679">
    <property type="entry name" value="Bacterial luciferase-like"/>
    <property type="match status" value="1"/>
</dbReference>